<dbReference type="EMBL" id="DVJO01000136">
    <property type="protein sequence ID" value="HIS83188.1"/>
    <property type="molecule type" value="Genomic_DNA"/>
</dbReference>
<keyword evidence="7" id="KW-0597">Phosphoprotein</keyword>
<keyword evidence="7" id="KW-0479">Metal-binding</keyword>
<reference evidence="11" key="1">
    <citation type="submission" date="2020-10" db="EMBL/GenBank/DDBJ databases">
        <authorList>
            <person name="Gilroy R."/>
        </authorList>
    </citation>
    <scope>NUCLEOTIDE SEQUENCE</scope>
    <source>
        <strain evidence="11">CHK152-2994</strain>
    </source>
</reference>
<dbReference type="PANTHER" id="PTHR11349">
    <property type="entry name" value="NUCLEOSIDE DIPHOSPHATE KINASE"/>
    <property type="match status" value="1"/>
</dbReference>
<evidence type="ECO:0000256" key="9">
    <source>
        <dbReference type="RuleBase" id="RU004011"/>
    </source>
</evidence>
<accession>A0A9D1FWE2</accession>
<keyword evidence="7" id="KW-0460">Magnesium</keyword>
<dbReference type="GO" id="GO:0006183">
    <property type="term" value="P:GTP biosynthetic process"/>
    <property type="evidence" value="ECO:0007669"/>
    <property type="project" value="UniProtKB-UniRule"/>
</dbReference>
<dbReference type="SMART" id="SM00562">
    <property type="entry name" value="NDK"/>
    <property type="match status" value="1"/>
</dbReference>
<dbReference type="EC" id="2.7.4.6" evidence="7"/>
<comment type="catalytic activity">
    <reaction evidence="7">
        <text>a ribonucleoside 5'-diphosphate + ATP = a ribonucleoside 5'-triphosphate + ADP</text>
        <dbReference type="Rhea" id="RHEA:18113"/>
        <dbReference type="ChEBI" id="CHEBI:30616"/>
        <dbReference type="ChEBI" id="CHEBI:57930"/>
        <dbReference type="ChEBI" id="CHEBI:61557"/>
        <dbReference type="ChEBI" id="CHEBI:456216"/>
        <dbReference type="EC" id="2.7.4.6"/>
    </reaction>
</comment>
<dbReference type="InterPro" id="IPR034907">
    <property type="entry name" value="NDK-like_dom"/>
</dbReference>
<comment type="catalytic activity">
    <reaction evidence="7">
        <text>a 2'-deoxyribonucleoside 5'-diphosphate + ATP = a 2'-deoxyribonucleoside 5'-triphosphate + ADP</text>
        <dbReference type="Rhea" id="RHEA:44640"/>
        <dbReference type="ChEBI" id="CHEBI:30616"/>
        <dbReference type="ChEBI" id="CHEBI:61560"/>
        <dbReference type="ChEBI" id="CHEBI:73316"/>
        <dbReference type="ChEBI" id="CHEBI:456216"/>
        <dbReference type="EC" id="2.7.4.6"/>
    </reaction>
</comment>
<dbReference type="InterPro" id="IPR036850">
    <property type="entry name" value="NDK-like_dom_sf"/>
</dbReference>
<evidence type="ECO:0000256" key="3">
    <source>
        <dbReference type="ARBA" id="ARBA00022679"/>
    </source>
</evidence>
<dbReference type="Gene3D" id="3.30.70.141">
    <property type="entry name" value="Nucleoside diphosphate kinase-like domain"/>
    <property type="match status" value="1"/>
</dbReference>
<comment type="caution">
    <text evidence="11">The sequence shown here is derived from an EMBL/GenBank/DDBJ whole genome shotgun (WGS) entry which is preliminary data.</text>
</comment>
<dbReference type="FunFam" id="3.30.70.141:FF:000002">
    <property type="entry name" value="Nucleoside diphosphate kinase"/>
    <property type="match status" value="1"/>
</dbReference>
<feature type="binding site" evidence="7 8">
    <location>
        <position position="94"/>
    </location>
    <ligand>
        <name>ATP</name>
        <dbReference type="ChEBI" id="CHEBI:30616"/>
    </ligand>
</feature>
<dbReference type="GO" id="GO:0006241">
    <property type="term" value="P:CTP biosynthetic process"/>
    <property type="evidence" value="ECO:0007669"/>
    <property type="project" value="UniProtKB-UniRule"/>
</dbReference>
<feature type="binding site" evidence="7 8">
    <location>
        <position position="88"/>
    </location>
    <ligand>
        <name>ATP</name>
        <dbReference type="ChEBI" id="CHEBI:30616"/>
    </ligand>
</feature>
<evidence type="ECO:0000256" key="5">
    <source>
        <dbReference type="ARBA" id="ARBA00024802"/>
    </source>
</evidence>
<evidence type="ECO:0000256" key="1">
    <source>
        <dbReference type="ARBA" id="ARBA00001946"/>
    </source>
</evidence>
<comment type="subunit">
    <text evidence="7">Homotetramer.</text>
</comment>
<feature type="active site" description="Pros-phosphohistidine intermediate" evidence="7 8">
    <location>
        <position position="118"/>
    </location>
</feature>
<gene>
    <name evidence="7 11" type="primary">ndk</name>
    <name evidence="11" type="ORF">IAD41_06255</name>
</gene>
<proteinExistence type="inferred from homology"/>
<dbReference type="GO" id="GO:0005737">
    <property type="term" value="C:cytoplasm"/>
    <property type="evidence" value="ECO:0007669"/>
    <property type="project" value="UniProtKB-SubCell"/>
</dbReference>
<dbReference type="NCBIfam" id="NF001908">
    <property type="entry name" value="PRK00668.1"/>
    <property type="match status" value="1"/>
</dbReference>
<evidence type="ECO:0000256" key="8">
    <source>
        <dbReference type="PROSITE-ProRule" id="PRU00706"/>
    </source>
</evidence>
<evidence type="ECO:0000256" key="6">
    <source>
        <dbReference type="ARBA" id="ARBA00047945"/>
    </source>
</evidence>
<keyword evidence="7" id="KW-0546">Nucleotide metabolism</keyword>
<dbReference type="Pfam" id="PF00334">
    <property type="entry name" value="NDK"/>
    <property type="match status" value="1"/>
</dbReference>
<evidence type="ECO:0000313" key="12">
    <source>
        <dbReference type="Proteomes" id="UP000824139"/>
    </source>
</evidence>
<keyword evidence="3 7" id="KW-0808">Transferase</keyword>
<feature type="binding site" evidence="7 8">
    <location>
        <position position="115"/>
    </location>
    <ligand>
        <name>ATP</name>
        <dbReference type="ChEBI" id="CHEBI:30616"/>
    </ligand>
</feature>
<keyword evidence="7" id="KW-0963">Cytoplasm</keyword>
<comment type="subcellular location">
    <subcellularLocation>
        <location evidence="7">Cytoplasm</location>
    </subcellularLocation>
</comment>
<comment type="cofactor">
    <cofactor evidence="1 7">
        <name>Mg(2+)</name>
        <dbReference type="ChEBI" id="CHEBI:18420"/>
    </cofactor>
</comment>
<sequence length="157" mass="17842">MQREQRTFIAVKPDGVKRGLTGEIIKRFEAKGFKLIGLKMLDVTPEMAEKHYGEHKGKPFYPRLIEYIQSGPIVAMVWKGFDVIAGARQLMGSTKPLEAQVGTIRADYALVKEYNVVHGSDCVESAEREIAIYFKPEELCDEYDNMAEIVIEKLDEE</sequence>
<comment type="catalytic activity">
    <reaction evidence="6">
        <text>dZDP + ATP = dZTP + ADP</text>
        <dbReference type="Rhea" id="RHEA:67644"/>
        <dbReference type="ChEBI" id="CHEBI:30616"/>
        <dbReference type="ChEBI" id="CHEBI:172929"/>
        <dbReference type="ChEBI" id="CHEBI:172931"/>
        <dbReference type="ChEBI" id="CHEBI:456216"/>
    </reaction>
</comment>
<dbReference type="CDD" id="cd04413">
    <property type="entry name" value="NDPk_I"/>
    <property type="match status" value="1"/>
</dbReference>
<evidence type="ECO:0000256" key="7">
    <source>
        <dbReference type="HAMAP-Rule" id="MF_00451"/>
    </source>
</evidence>
<name>A0A9D1FWE2_9BACT</name>
<dbReference type="GO" id="GO:0006228">
    <property type="term" value="P:UTP biosynthetic process"/>
    <property type="evidence" value="ECO:0007669"/>
    <property type="project" value="UniProtKB-UniRule"/>
</dbReference>
<evidence type="ECO:0000256" key="4">
    <source>
        <dbReference type="ARBA" id="ARBA00022777"/>
    </source>
</evidence>
<dbReference type="HAMAP" id="MF_00451">
    <property type="entry name" value="NDP_kinase"/>
    <property type="match status" value="1"/>
</dbReference>
<evidence type="ECO:0000259" key="10">
    <source>
        <dbReference type="SMART" id="SM00562"/>
    </source>
</evidence>
<comment type="similarity">
    <text evidence="2 7 8 9">Belongs to the NDK family.</text>
</comment>
<reference evidence="11" key="2">
    <citation type="journal article" date="2021" name="PeerJ">
        <title>Extensive microbial diversity within the chicken gut microbiome revealed by metagenomics and culture.</title>
        <authorList>
            <person name="Gilroy R."/>
            <person name="Ravi A."/>
            <person name="Getino M."/>
            <person name="Pursley I."/>
            <person name="Horton D.L."/>
            <person name="Alikhan N.F."/>
            <person name="Baker D."/>
            <person name="Gharbi K."/>
            <person name="Hall N."/>
            <person name="Watson M."/>
            <person name="Adriaenssens E.M."/>
            <person name="Foster-Nyarko E."/>
            <person name="Jarju S."/>
            <person name="Secka A."/>
            <person name="Antonio M."/>
            <person name="Oren A."/>
            <person name="Chaudhuri R.R."/>
            <person name="La Ragione R."/>
            <person name="Hildebrand F."/>
            <person name="Pallen M.J."/>
        </authorList>
    </citation>
    <scope>NUCLEOTIDE SEQUENCE</scope>
    <source>
        <strain evidence="11">CHK152-2994</strain>
    </source>
</reference>
<dbReference type="PROSITE" id="PS51374">
    <property type="entry name" value="NDPK_LIKE"/>
    <property type="match status" value="1"/>
</dbReference>
<dbReference type="AlphaFoldDB" id="A0A9D1FWE2"/>
<dbReference type="PRINTS" id="PR01243">
    <property type="entry name" value="NUCDPKINASE"/>
</dbReference>
<feature type="binding site" evidence="7 8">
    <location>
        <position position="60"/>
    </location>
    <ligand>
        <name>ATP</name>
        <dbReference type="ChEBI" id="CHEBI:30616"/>
    </ligand>
</feature>
<organism evidence="11 12">
    <name type="scientific">Candidatus Scatenecus faecavium</name>
    <dbReference type="NCBI Taxonomy" id="2840915"/>
    <lineage>
        <taxon>Bacteria</taxon>
        <taxon>Candidatus Scatenecus</taxon>
    </lineage>
</organism>
<dbReference type="GO" id="GO:0005524">
    <property type="term" value="F:ATP binding"/>
    <property type="evidence" value="ECO:0007669"/>
    <property type="project" value="UniProtKB-UniRule"/>
</dbReference>
<keyword evidence="7" id="KW-0547">Nucleotide-binding</keyword>
<comment type="function">
    <text evidence="5">(Microbial infection) Catalyzes the phosphorylation of dZDP to dZTP, when the bacterium is infected by a phage that produces the substrate for the synthesis of dZTP (2- amino-2'-deoxyadenosine 5'-triphosphate), which is then used by the phage as a DNA polymerase substrate.</text>
</comment>
<keyword evidence="4 7" id="KW-0418">Kinase</keyword>
<comment type="function">
    <text evidence="7">Major role in the synthesis of nucleoside triphosphates other than ATP. The ATP gamma phosphate is transferred to the NDP beta phosphate via a ping-pong mechanism, using a phosphorylated active-site intermediate.</text>
</comment>
<protein>
    <recommendedName>
        <fullName evidence="7">Nucleoside diphosphate kinase</fullName>
        <shortName evidence="7">NDK</shortName>
        <shortName evidence="7">NDP kinase</shortName>
        <ecNumber evidence="7">2.7.4.6</ecNumber>
    </recommendedName>
    <alternativeName>
        <fullName evidence="7">Nucleoside-2-P kinase</fullName>
    </alternativeName>
</protein>
<evidence type="ECO:0000313" key="11">
    <source>
        <dbReference type="EMBL" id="HIS83188.1"/>
    </source>
</evidence>
<dbReference type="InterPro" id="IPR001564">
    <property type="entry name" value="Nucleoside_diP_kinase"/>
</dbReference>
<dbReference type="GO" id="GO:0046872">
    <property type="term" value="F:metal ion binding"/>
    <property type="evidence" value="ECO:0007669"/>
    <property type="project" value="UniProtKB-KW"/>
</dbReference>
<dbReference type="SUPFAM" id="SSF54919">
    <property type="entry name" value="Nucleoside diphosphate kinase, NDK"/>
    <property type="match status" value="1"/>
</dbReference>
<feature type="binding site" evidence="7 8">
    <location>
        <position position="105"/>
    </location>
    <ligand>
        <name>ATP</name>
        <dbReference type="ChEBI" id="CHEBI:30616"/>
    </ligand>
</feature>
<dbReference type="GO" id="GO:0004550">
    <property type="term" value="F:nucleoside diphosphate kinase activity"/>
    <property type="evidence" value="ECO:0007669"/>
    <property type="project" value="UniProtKB-UniRule"/>
</dbReference>
<feature type="domain" description="Nucleoside diphosphate kinase-like" evidence="10">
    <location>
        <begin position="4"/>
        <end position="141"/>
    </location>
</feature>
<feature type="binding site" evidence="7 8">
    <location>
        <position position="12"/>
    </location>
    <ligand>
        <name>ATP</name>
        <dbReference type="ChEBI" id="CHEBI:30616"/>
    </ligand>
</feature>
<evidence type="ECO:0000256" key="2">
    <source>
        <dbReference type="ARBA" id="ARBA00008142"/>
    </source>
</evidence>
<keyword evidence="7" id="KW-0067">ATP-binding</keyword>
<dbReference type="Proteomes" id="UP000824139">
    <property type="component" value="Unassembled WGS sequence"/>
</dbReference>